<sequence>MFLCVAYVFLRYYRFDRNIETKTDKNAIRQRRDRRSHKRFGYKQYTFVGNTVWQSGNKLLATAHDCHRGLVSVVDDIVRISITGVFVQTSTLTRFECRKTTWCLTKMANSTPARIVNSVKKNIATPGEPRS</sequence>
<protein>
    <submittedName>
        <fullName evidence="1">Uncharacterized protein</fullName>
    </submittedName>
</protein>
<evidence type="ECO:0000313" key="1">
    <source>
        <dbReference type="EMBL" id="CAI6373147.1"/>
    </source>
</evidence>
<gene>
    <name evidence="1" type="ORF">MEUPH1_LOCUS26936</name>
</gene>
<accession>A0AAV0XZH7</accession>
<keyword evidence="2" id="KW-1185">Reference proteome</keyword>
<evidence type="ECO:0000313" key="2">
    <source>
        <dbReference type="Proteomes" id="UP001160148"/>
    </source>
</evidence>
<name>A0AAV0XZH7_9HEMI</name>
<dbReference type="Proteomes" id="UP001160148">
    <property type="component" value="Unassembled WGS sequence"/>
</dbReference>
<proteinExistence type="predicted"/>
<organism evidence="1 2">
    <name type="scientific">Macrosiphum euphorbiae</name>
    <name type="common">potato aphid</name>
    <dbReference type="NCBI Taxonomy" id="13131"/>
    <lineage>
        <taxon>Eukaryota</taxon>
        <taxon>Metazoa</taxon>
        <taxon>Ecdysozoa</taxon>
        <taxon>Arthropoda</taxon>
        <taxon>Hexapoda</taxon>
        <taxon>Insecta</taxon>
        <taxon>Pterygota</taxon>
        <taxon>Neoptera</taxon>
        <taxon>Paraneoptera</taxon>
        <taxon>Hemiptera</taxon>
        <taxon>Sternorrhyncha</taxon>
        <taxon>Aphidomorpha</taxon>
        <taxon>Aphidoidea</taxon>
        <taxon>Aphididae</taxon>
        <taxon>Macrosiphini</taxon>
        <taxon>Macrosiphum</taxon>
    </lineage>
</organism>
<dbReference type="EMBL" id="CARXXK010001085">
    <property type="protein sequence ID" value="CAI6373147.1"/>
    <property type="molecule type" value="Genomic_DNA"/>
</dbReference>
<dbReference type="AlphaFoldDB" id="A0AAV0XZH7"/>
<reference evidence="1 2" key="1">
    <citation type="submission" date="2023-01" db="EMBL/GenBank/DDBJ databases">
        <authorList>
            <person name="Whitehead M."/>
        </authorList>
    </citation>
    <scope>NUCLEOTIDE SEQUENCE [LARGE SCALE GENOMIC DNA]</scope>
</reference>
<comment type="caution">
    <text evidence="1">The sequence shown here is derived from an EMBL/GenBank/DDBJ whole genome shotgun (WGS) entry which is preliminary data.</text>
</comment>